<proteinExistence type="predicted"/>
<dbReference type="RefSeq" id="XP_066700842.1">
    <property type="nucleotide sequence ID" value="XM_066844730.1"/>
</dbReference>
<keyword evidence="3" id="KW-1185">Reference proteome</keyword>
<accession>A0ABR1QFL3</accession>
<comment type="caution">
    <text evidence="2">The sequence shown here is derived from an EMBL/GenBank/DDBJ whole genome shotgun (WGS) entry which is preliminary data.</text>
</comment>
<organism evidence="2 3">
    <name type="scientific">Apiospora aurea</name>
    <dbReference type="NCBI Taxonomy" id="335848"/>
    <lineage>
        <taxon>Eukaryota</taxon>
        <taxon>Fungi</taxon>
        <taxon>Dikarya</taxon>
        <taxon>Ascomycota</taxon>
        <taxon>Pezizomycotina</taxon>
        <taxon>Sordariomycetes</taxon>
        <taxon>Xylariomycetidae</taxon>
        <taxon>Amphisphaeriales</taxon>
        <taxon>Apiosporaceae</taxon>
        <taxon>Apiospora</taxon>
    </lineage>
</organism>
<dbReference type="EMBL" id="JAQQWE010000005">
    <property type="protein sequence ID" value="KAK7952780.1"/>
    <property type="molecule type" value="Genomic_DNA"/>
</dbReference>
<evidence type="ECO:0000256" key="1">
    <source>
        <dbReference type="SAM" id="Phobius"/>
    </source>
</evidence>
<keyword evidence="1" id="KW-0812">Transmembrane</keyword>
<dbReference type="Proteomes" id="UP001391051">
    <property type="component" value="Unassembled WGS sequence"/>
</dbReference>
<sequence length="103" mass="11164">MGSLELSWSTTRKFLSATVALLQILPLFLIEYRPVQASAHRRARILHGTIASAPDDDRKDLCGTVEEASDAPSVLLLPLLLQPDSRRVATKTGKGTTHSGQQA</sequence>
<protein>
    <recommendedName>
        <fullName evidence="4">Secreted protein</fullName>
    </recommendedName>
</protein>
<name>A0ABR1QFL3_9PEZI</name>
<reference evidence="2 3" key="1">
    <citation type="submission" date="2023-01" db="EMBL/GenBank/DDBJ databases">
        <title>Analysis of 21 Apiospora genomes using comparative genomics revels a genus with tremendous synthesis potential of carbohydrate active enzymes and secondary metabolites.</title>
        <authorList>
            <person name="Sorensen T."/>
        </authorList>
    </citation>
    <scope>NUCLEOTIDE SEQUENCE [LARGE SCALE GENOMIC DNA]</scope>
    <source>
        <strain evidence="2 3">CBS 24483</strain>
    </source>
</reference>
<keyword evidence="1" id="KW-1133">Transmembrane helix</keyword>
<keyword evidence="1" id="KW-0472">Membrane</keyword>
<dbReference type="GeneID" id="92077792"/>
<evidence type="ECO:0008006" key="4">
    <source>
        <dbReference type="Google" id="ProtNLM"/>
    </source>
</evidence>
<gene>
    <name evidence="2" type="ORF">PG986_008508</name>
</gene>
<evidence type="ECO:0000313" key="2">
    <source>
        <dbReference type="EMBL" id="KAK7952780.1"/>
    </source>
</evidence>
<feature type="transmembrane region" description="Helical" evidence="1">
    <location>
        <begin position="14"/>
        <end position="32"/>
    </location>
</feature>
<evidence type="ECO:0000313" key="3">
    <source>
        <dbReference type="Proteomes" id="UP001391051"/>
    </source>
</evidence>